<dbReference type="OrthoDB" id="21121at2"/>
<dbReference type="InterPro" id="IPR007041">
    <property type="entry name" value="Arg_succinylTrfase_AstA/AruG"/>
</dbReference>
<dbReference type="GO" id="GO:0008791">
    <property type="term" value="F:arginine N-succinyltransferase activity"/>
    <property type="evidence" value="ECO:0007669"/>
    <property type="project" value="InterPro"/>
</dbReference>
<evidence type="ECO:0000313" key="2">
    <source>
        <dbReference type="Proteomes" id="UP000000466"/>
    </source>
</evidence>
<dbReference type="EMBL" id="CP003746">
    <property type="protein sequence ID" value="AFU99311.1"/>
    <property type="molecule type" value="Genomic_DNA"/>
</dbReference>
<dbReference type="KEGG" id="saga:M5M_10660"/>
<accession>K4KJY6</accession>
<proteinExistence type="predicted"/>
<dbReference type="GO" id="GO:0006527">
    <property type="term" value="P:L-arginine catabolic process"/>
    <property type="evidence" value="ECO:0007669"/>
    <property type="project" value="InterPro"/>
</dbReference>
<gene>
    <name evidence="1" type="ordered locus">M5M_10660</name>
</gene>
<name>K4KJY6_SIMAS</name>
<dbReference type="STRING" id="1117647.M5M_10660"/>
<sequence>MIIRPASMADRNAIQQLVTTGQCWFGDLYLRELQLEEKLAQSEISFSAEDDQAPANFWFVLETEGAVTAAIELQTLAGYELHCLSYCEGQMLHRSDALGICHSQKIYGLDAGLLGMDQLTLGLTQSRSPEQLEALLKHLLNFRRSQQRFRQALCIALPGVNGPAFWAATGEKLIAVDYRELRYAHAELLPQAQYPECFIADALAHLGSDTPIAGMLEGLGFVRTRRFSPLDGGAIWQVAGQASGQE</sequence>
<dbReference type="HOGENOM" id="CLU_1128456_0_0_6"/>
<dbReference type="SUPFAM" id="SSF55729">
    <property type="entry name" value="Acyl-CoA N-acyltransferases (Nat)"/>
    <property type="match status" value="1"/>
</dbReference>
<reference evidence="1 2" key="1">
    <citation type="journal article" date="2013" name="Genome Announc.">
        <title>Complete genome sequence of Simiduia agarivorans SA1(T), a marine bacterium able to degrade a variety of polysaccharides.</title>
        <authorList>
            <person name="Lin S.Y."/>
            <person name="Shieh W.Y."/>
            <person name="Chen J.S."/>
            <person name="Tang S.L."/>
        </authorList>
    </citation>
    <scope>NUCLEOTIDE SEQUENCE [LARGE SCALE GENOMIC DNA]</scope>
    <source>
        <strain evidence="2">DSM 21679 / JCM 13881 / BCRC 17597 / SA1</strain>
    </source>
</reference>
<organism evidence="1 2">
    <name type="scientific">Simiduia agarivorans (strain DSM 21679 / JCM 13881 / BCRC 17597 / SA1)</name>
    <dbReference type="NCBI Taxonomy" id="1117647"/>
    <lineage>
        <taxon>Bacteria</taxon>
        <taxon>Pseudomonadati</taxon>
        <taxon>Pseudomonadota</taxon>
        <taxon>Gammaproteobacteria</taxon>
        <taxon>Cellvibrionales</taxon>
        <taxon>Cellvibrionaceae</taxon>
        <taxon>Simiduia</taxon>
    </lineage>
</organism>
<protein>
    <submittedName>
        <fullName evidence="1">Arginine N-succinyltransferase</fullName>
    </submittedName>
</protein>
<dbReference type="Proteomes" id="UP000000466">
    <property type="component" value="Chromosome"/>
</dbReference>
<dbReference type="RefSeq" id="WP_015047475.1">
    <property type="nucleotide sequence ID" value="NC_018868.3"/>
</dbReference>
<dbReference type="Pfam" id="PF04958">
    <property type="entry name" value="AstA"/>
    <property type="match status" value="1"/>
</dbReference>
<dbReference type="eggNOG" id="COG3138">
    <property type="taxonomic scope" value="Bacteria"/>
</dbReference>
<dbReference type="InterPro" id="IPR016181">
    <property type="entry name" value="Acyl_CoA_acyltransferase"/>
</dbReference>
<evidence type="ECO:0000313" key="1">
    <source>
        <dbReference type="EMBL" id="AFU99311.1"/>
    </source>
</evidence>
<dbReference type="AlphaFoldDB" id="K4KJY6"/>
<keyword evidence="2" id="KW-1185">Reference proteome</keyword>